<dbReference type="EMBL" id="OU892277">
    <property type="protein sequence ID" value="CAG9760809.1"/>
    <property type="molecule type" value="Genomic_DNA"/>
</dbReference>
<dbReference type="InterPro" id="IPR011021">
    <property type="entry name" value="Arrestin-like_N"/>
</dbReference>
<dbReference type="PANTHER" id="PTHR11188:SF176">
    <property type="entry name" value="ARRESTIN DOMAIN-CONTAINING PROTEIN 1"/>
    <property type="match status" value="1"/>
</dbReference>
<dbReference type="InterPro" id="IPR014756">
    <property type="entry name" value="Ig_E-set"/>
</dbReference>
<reference evidence="5" key="1">
    <citation type="submission" date="2022-01" db="EMBL/GenBank/DDBJ databases">
        <authorList>
            <person name="King R."/>
        </authorList>
    </citation>
    <scope>NUCLEOTIDE SEQUENCE</scope>
</reference>
<feature type="region of interest" description="Disordered" evidence="3">
    <location>
        <begin position="323"/>
        <end position="371"/>
    </location>
</feature>
<keyword evidence="2" id="KW-0716">Sensory transduction</keyword>
<proteinExistence type="inferred from homology"/>
<accession>A0A9N9MFD9</accession>
<organism evidence="5 6">
    <name type="scientific">Ceutorhynchus assimilis</name>
    <name type="common">cabbage seed weevil</name>
    <dbReference type="NCBI Taxonomy" id="467358"/>
    <lineage>
        <taxon>Eukaryota</taxon>
        <taxon>Metazoa</taxon>
        <taxon>Ecdysozoa</taxon>
        <taxon>Arthropoda</taxon>
        <taxon>Hexapoda</taxon>
        <taxon>Insecta</taxon>
        <taxon>Pterygota</taxon>
        <taxon>Neoptera</taxon>
        <taxon>Endopterygota</taxon>
        <taxon>Coleoptera</taxon>
        <taxon>Polyphaga</taxon>
        <taxon>Cucujiformia</taxon>
        <taxon>Curculionidae</taxon>
        <taxon>Ceutorhynchinae</taxon>
        <taxon>Ceutorhynchus</taxon>
    </lineage>
</organism>
<dbReference type="Pfam" id="PF00339">
    <property type="entry name" value="Arrestin_N"/>
    <property type="match status" value="1"/>
</dbReference>
<evidence type="ECO:0000256" key="3">
    <source>
        <dbReference type="SAM" id="MobiDB-lite"/>
    </source>
</evidence>
<dbReference type="GO" id="GO:0015031">
    <property type="term" value="P:protein transport"/>
    <property type="evidence" value="ECO:0007669"/>
    <property type="project" value="TreeGrafter"/>
</dbReference>
<comment type="similarity">
    <text evidence="1">Belongs to the arrestin family.</text>
</comment>
<protein>
    <recommendedName>
        <fullName evidence="4">Arrestin C-terminal-like domain-containing protein</fullName>
    </recommendedName>
</protein>
<evidence type="ECO:0000259" key="4">
    <source>
        <dbReference type="SMART" id="SM01017"/>
    </source>
</evidence>
<dbReference type="Proteomes" id="UP001152799">
    <property type="component" value="Chromosome 1"/>
</dbReference>
<dbReference type="PANTHER" id="PTHR11188">
    <property type="entry name" value="ARRESTIN DOMAIN CONTAINING PROTEIN"/>
    <property type="match status" value="1"/>
</dbReference>
<sequence length="371" mass="41614">MPQQCKLLLDNYAGYYLAGSVIHGRVLFDTDSEIAMRGIRITLSCNEHTEWIGTESYYDTTTNEQKSRDTLFTGDKEVTSINQWVYGDQHASTSLPPGQHMYQFAFTLPQNIPGTYRCEKGSIIWKLVATVDRQMAFDNQDQMIIVVQSPVDLNFIARPDDLEPSMYSDEKTVCCWCCAQGPISMDVELTKRVLVPTEPVQIKMTLSNMSNTNVEGVSVELKQIFSYKVDTPNRDDRQDTHILIDLKDVGLGAHGEHTFLFNVNLPPNVNLPNFAQCGLFSVEYVYKAIAQLPSMHNNLEVTMHPKVGNIPLGASAIGQSHSQGRLYHPFGEPNPSAPSMDSKEQQGFQGVPGHFEQPPPTYDSLNTPKRY</sequence>
<name>A0A9N9MFD9_9CUCU</name>
<dbReference type="SUPFAM" id="SSF81296">
    <property type="entry name" value="E set domains"/>
    <property type="match status" value="2"/>
</dbReference>
<gene>
    <name evidence="5" type="ORF">CEUTPL_LOCUS1530</name>
</gene>
<evidence type="ECO:0000256" key="2">
    <source>
        <dbReference type="ARBA" id="ARBA00022606"/>
    </source>
</evidence>
<dbReference type="SMART" id="SM01017">
    <property type="entry name" value="Arrestin_C"/>
    <property type="match status" value="1"/>
</dbReference>
<evidence type="ECO:0000313" key="5">
    <source>
        <dbReference type="EMBL" id="CAG9760809.1"/>
    </source>
</evidence>
<dbReference type="InterPro" id="IPR011022">
    <property type="entry name" value="Arrestin_C-like"/>
</dbReference>
<evidence type="ECO:0000256" key="1">
    <source>
        <dbReference type="ARBA" id="ARBA00005298"/>
    </source>
</evidence>
<dbReference type="OrthoDB" id="7785529at2759"/>
<dbReference type="InterPro" id="IPR014752">
    <property type="entry name" value="Arrestin-like_C"/>
</dbReference>
<dbReference type="AlphaFoldDB" id="A0A9N9MFD9"/>
<dbReference type="GO" id="GO:0005737">
    <property type="term" value="C:cytoplasm"/>
    <property type="evidence" value="ECO:0007669"/>
    <property type="project" value="TreeGrafter"/>
</dbReference>
<evidence type="ECO:0000313" key="6">
    <source>
        <dbReference type="Proteomes" id="UP001152799"/>
    </source>
</evidence>
<dbReference type="Pfam" id="PF02752">
    <property type="entry name" value="Arrestin_C"/>
    <property type="match status" value="1"/>
</dbReference>
<feature type="domain" description="Arrestin C-terminal-like" evidence="4">
    <location>
        <begin position="179"/>
        <end position="312"/>
    </location>
</feature>
<dbReference type="InterPro" id="IPR050357">
    <property type="entry name" value="Arrestin_domain-protein"/>
</dbReference>
<keyword evidence="6" id="KW-1185">Reference proteome</keyword>
<dbReference type="Gene3D" id="2.60.40.640">
    <property type="match status" value="2"/>
</dbReference>